<comment type="similarity">
    <text evidence="2">Belongs to the OXA1/ALB3/YidC family. Type 1 subfamily.</text>
</comment>
<evidence type="ECO:0000256" key="8">
    <source>
        <dbReference type="ARBA" id="ARBA00022989"/>
    </source>
</evidence>
<gene>
    <name evidence="19" type="ORF">FHU36_002803</name>
</gene>
<feature type="transmembrane region" description="Helical" evidence="17">
    <location>
        <begin position="176"/>
        <end position="198"/>
    </location>
</feature>
<evidence type="ECO:0000256" key="6">
    <source>
        <dbReference type="ARBA" id="ARBA00022692"/>
    </source>
</evidence>
<evidence type="ECO:0000256" key="13">
    <source>
        <dbReference type="ARBA" id="ARBA00031538"/>
    </source>
</evidence>
<comment type="caution">
    <text evidence="19">The sequence shown here is derived from an EMBL/GenBank/DDBJ whole genome shotgun (WGS) entry which is preliminary data.</text>
</comment>
<name>A0A7X0EYB9_9ACTN</name>
<dbReference type="EMBL" id="JACHJB010000001">
    <property type="protein sequence ID" value="MBB6346294.1"/>
    <property type="molecule type" value="Genomic_DNA"/>
</dbReference>
<keyword evidence="20" id="KW-1185">Reference proteome</keyword>
<dbReference type="PANTHER" id="PTHR12428:SF65">
    <property type="entry name" value="CYTOCHROME C OXIDASE ASSEMBLY PROTEIN COX18, MITOCHONDRIAL"/>
    <property type="match status" value="1"/>
</dbReference>
<organism evidence="19 20">
    <name type="scientific">Nonomuraea muscovyensis</name>
    <dbReference type="NCBI Taxonomy" id="1124761"/>
    <lineage>
        <taxon>Bacteria</taxon>
        <taxon>Bacillati</taxon>
        <taxon>Actinomycetota</taxon>
        <taxon>Actinomycetes</taxon>
        <taxon>Streptosporangiales</taxon>
        <taxon>Streptosporangiaceae</taxon>
        <taxon>Nonomuraea</taxon>
    </lineage>
</organism>
<evidence type="ECO:0000256" key="16">
    <source>
        <dbReference type="RuleBase" id="RU003945"/>
    </source>
</evidence>
<evidence type="ECO:0000259" key="18">
    <source>
        <dbReference type="Pfam" id="PF02096"/>
    </source>
</evidence>
<evidence type="ECO:0000256" key="17">
    <source>
        <dbReference type="SAM" id="Phobius"/>
    </source>
</evidence>
<evidence type="ECO:0000256" key="1">
    <source>
        <dbReference type="ARBA" id="ARBA00004651"/>
    </source>
</evidence>
<comment type="subunit">
    <text evidence="12">Interacts with the Sec translocase complex via SecD. Specifically interacts with transmembrane segments of nascent integral membrane proteins during membrane integration.</text>
</comment>
<dbReference type="NCBIfam" id="TIGR03592">
    <property type="entry name" value="yidC_oxa1_cterm"/>
    <property type="match status" value="1"/>
</dbReference>
<dbReference type="CDD" id="cd20070">
    <property type="entry name" value="5TM_YidC_Alb3"/>
    <property type="match status" value="1"/>
</dbReference>
<reference evidence="19 20" key="1">
    <citation type="submission" date="2020-08" db="EMBL/GenBank/DDBJ databases">
        <title>Sequencing the genomes of 1000 actinobacteria strains.</title>
        <authorList>
            <person name="Klenk H.-P."/>
        </authorList>
    </citation>
    <scope>NUCLEOTIDE SEQUENCE [LARGE SCALE GENOMIC DNA]</scope>
    <source>
        <strain evidence="19 20">DSM 45913</strain>
    </source>
</reference>
<dbReference type="GO" id="GO:0051205">
    <property type="term" value="P:protein insertion into membrane"/>
    <property type="evidence" value="ECO:0007669"/>
    <property type="project" value="TreeGrafter"/>
</dbReference>
<comment type="function">
    <text evidence="11">Required for the insertion and/or proper folding and/or complex formation of integral membrane proteins into the membrane. Involved in integration of membrane proteins that insert both dependently and independently of the Sec translocase complex, as well as at least some lipoproteins. Aids folding of multispanning membrane proteins.</text>
</comment>
<sequence>MIDSLVTFVVGMSGGHAALAIVLFTLAVRVLLLPLSVRQARSAKVKERLAPELRRLQKRFGRDPQRLSKEVSALYAREGSSPFAGILPGLAQLPFLWLMYQVATHPTALAGQQLLGVPLGQQVAGVVANYGLISWPFSVFAVIIALVALVAWLSSRKIRATLTEEQPETLRKIMPLLPWGSVVAAAMLPLAAGLYLLVSTAWTFGERAVLAARVG</sequence>
<keyword evidence="5" id="KW-1003">Cell membrane</keyword>
<evidence type="ECO:0000256" key="10">
    <source>
        <dbReference type="ARBA" id="ARBA00023186"/>
    </source>
</evidence>
<evidence type="ECO:0000313" key="20">
    <source>
        <dbReference type="Proteomes" id="UP000583800"/>
    </source>
</evidence>
<evidence type="ECO:0000256" key="3">
    <source>
        <dbReference type="ARBA" id="ARBA00015325"/>
    </source>
</evidence>
<comment type="subcellular location">
    <subcellularLocation>
        <location evidence="1">Cell membrane</location>
        <topology evidence="1">Multi-pass membrane protein</topology>
    </subcellularLocation>
    <subcellularLocation>
        <location evidence="16">Membrane</location>
        <topology evidence="16">Multi-pass membrane protein</topology>
    </subcellularLocation>
</comment>
<evidence type="ECO:0000256" key="5">
    <source>
        <dbReference type="ARBA" id="ARBA00022475"/>
    </source>
</evidence>
<evidence type="ECO:0000256" key="12">
    <source>
        <dbReference type="ARBA" id="ARBA00026028"/>
    </source>
</evidence>
<evidence type="ECO:0000256" key="4">
    <source>
        <dbReference type="ARBA" id="ARBA00022448"/>
    </source>
</evidence>
<dbReference type="GO" id="GO:0015031">
    <property type="term" value="P:protein transport"/>
    <property type="evidence" value="ECO:0007669"/>
    <property type="project" value="UniProtKB-KW"/>
</dbReference>
<dbReference type="InterPro" id="IPR028055">
    <property type="entry name" value="YidC/Oxa/ALB_C"/>
</dbReference>
<dbReference type="GO" id="GO:0032977">
    <property type="term" value="F:membrane insertase activity"/>
    <property type="evidence" value="ECO:0007669"/>
    <property type="project" value="InterPro"/>
</dbReference>
<keyword evidence="8 17" id="KW-1133">Transmembrane helix</keyword>
<evidence type="ECO:0000256" key="14">
    <source>
        <dbReference type="ARBA" id="ARBA00033245"/>
    </source>
</evidence>
<protein>
    <recommendedName>
        <fullName evidence="3">Membrane protein insertase YidC</fullName>
    </recommendedName>
    <alternativeName>
        <fullName evidence="15">Foldase YidC</fullName>
    </alternativeName>
    <alternativeName>
        <fullName evidence="14">Membrane integrase YidC</fullName>
    </alternativeName>
    <alternativeName>
        <fullName evidence="13">Membrane protein YidC</fullName>
    </alternativeName>
</protein>
<evidence type="ECO:0000313" key="19">
    <source>
        <dbReference type="EMBL" id="MBB6346294.1"/>
    </source>
</evidence>
<evidence type="ECO:0000256" key="11">
    <source>
        <dbReference type="ARBA" id="ARBA00025034"/>
    </source>
</evidence>
<feature type="transmembrane region" description="Helical" evidence="17">
    <location>
        <begin position="6"/>
        <end position="32"/>
    </location>
</feature>
<keyword evidence="9 17" id="KW-0472">Membrane</keyword>
<dbReference type="Pfam" id="PF02096">
    <property type="entry name" value="60KD_IMP"/>
    <property type="match status" value="1"/>
</dbReference>
<dbReference type="AlphaFoldDB" id="A0A7X0EYB9"/>
<dbReference type="InterPro" id="IPR001708">
    <property type="entry name" value="YidC/ALB3/OXA1/COX18"/>
</dbReference>
<dbReference type="Proteomes" id="UP000583800">
    <property type="component" value="Unassembled WGS sequence"/>
</dbReference>
<evidence type="ECO:0000256" key="15">
    <source>
        <dbReference type="ARBA" id="ARBA00033342"/>
    </source>
</evidence>
<dbReference type="PANTHER" id="PTHR12428">
    <property type="entry name" value="OXA1"/>
    <property type="match status" value="1"/>
</dbReference>
<dbReference type="InterPro" id="IPR047196">
    <property type="entry name" value="YidC_ALB_C"/>
</dbReference>
<keyword evidence="10" id="KW-0143">Chaperone</keyword>
<evidence type="ECO:0000256" key="9">
    <source>
        <dbReference type="ARBA" id="ARBA00023136"/>
    </source>
</evidence>
<keyword evidence="7" id="KW-0653">Protein transport</keyword>
<dbReference type="RefSeq" id="WP_185084103.1">
    <property type="nucleotide sequence ID" value="NZ_JACHJB010000001.1"/>
</dbReference>
<accession>A0A7X0EYB9</accession>
<feature type="domain" description="Membrane insertase YidC/Oxa/ALB C-terminal" evidence="18">
    <location>
        <begin position="18"/>
        <end position="209"/>
    </location>
</feature>
<proteinExistence type="inferred from homology"/>
<keyword evidence="4" id="KW-0813">Transport</keyword>
<keyword evidence="6 16" id="KW-0812">Transmembrane</keyword>
<feature type="transmembrane region" description="Helical" evidence="17">
    <location>
        <begin position="133"/>
        <end position="155"/>
    </location>
</feature>
<evidence type="ECO:0000256" key="7">
    <source>
        <dbReference type="ARBA" id="ARBA00022927"/>
    </source>
</evidence>
<evidence type="ECO:0000256" key="2">
    <source>
        <dbReference type="ARBA" id="ARBA00010527"/>
    </source>
</evidence>
<dbReference type="GO" id="GO:0005886">
    <property type="term" value="C:plasma membrane"/>
    <property type="evidence" value="ECO:0007669"/>
    <property type="project" value="UniProtKB-SubCell"/>
</dbReference>